<feature type="signal peptide" evidence="1">
    <location>
        <begin position="1"/>
        <end position="19"/>
    </location>
</feature>
<accession>A0A238K5U4</accession>
<protein>
    <recommendedName>
        <fullName evidence="4">DUF2125 domain-containing protein</fullName>
    </recommendedName>
</protein>
<dbReference type="OrthoDB" id="7839707at2"/>
<gene>
    <name evidence="2" type="ORF">OCA8868_01459</name>
</gene>
<evidence type="ECO:0000313" key="3">
    <source>
        <dbReference type="Proteomes" id="UP000203464"/>
    </source>
</evidence>
<name>A0A238K5U4_9RHOB</name>
<evidence type="ECO:0008006" key="4">
    <source>
        <dbReference type="Google" id="ProtNLM"/>
    </source>
</evidence>
<organism evidence="2 3">
    <name type="scientific">Octadecabacter ascidiaceicola</name>
    <dbReference type="NCBI Taxonomy" id="1655543"/>
    <lineage>
        <taxon>Bacteria</taxon>
        <taxon>Pseudomonadati</taxon>
        <taxon>Pseudomonadota</taxon>
        <taxon>Alphaproteobacteria</taxon>
        <taxon>Rhodobacterales</taxon>
        <taxon>Roseobacteraceae</taxon>
        <taxon>Octadecabacter</taxon>
    </lineage>
</organism>
<keyword evidence="3" id="KW-1185">Reference proteome</keyword>
<keyword evidence="1" id="KW-0732">Signal</keyword>
<sequence>MKYFIPTALVAMMAMPADAFERMMRSDCQVGFEKLAELMQPDDTSTAAMSNGIRVTPQGWCEMRGGTAGLEDAEFGTLEWRAEGVTRWTRDGIPPLALEVRITGLDPDEMQGGMNTGRPNVDVEVLLRQLPDAGMIVIERAVMENNAGDSMTVSGVFERVFLSSPSMMQVSMGSAAFKAGLISLTLEGTHENPFGFGVDVEMRGVPQAQRDAAFDLISKLPDGVVDDASRAELTAFAGDLPKPVGTLEVSVSSAQGLGLMQVGMWMYNSLEAVISDDVDGSELEILLHGISVEADWAPDAQVAD</sequence>
<evidence type="ECO:0000313" key="2">
    <source>
        <dbReference type="EMBL" id="SMX37472.1"/>
    </source>
</evidence>
<reference evidence="3" key="1">
    <citation type="submission" date="2017-05" db="EMBL/GenBank/DDBJ databases">
        <authorList>
            <person name="Rodrigo-Torres L."/>
            <person name="Arahal R. D."/>
            <person name="Lucena T."/>
        </authorList>
    </citation>
    <scope>NUCLEOTIDE SEQUENCE [LARGE SCALE GENOMIC DNA]</scope>
    <source>
        <strain evidence="3">CECT 8868</strain>
    </source>
</reference>
<proteinExistence type="predicted"/>
<evidence type="ECO:0000256" key="1">
    <source>
        <dbReference type="SAM" id="SignalP"/>
    </source>
</evidence>
<dbReference type="EMBL" id="FXYD01000002">
    <property type="protein sequence ID" value="SMX37472.1"/>
    <property type="molecule type" value="Genomic_DNA"/>
</dbReference>
<feature type="chain" id="PRO_5012218317" description="DUF2125 domain-containing protein" evidence="1">
    <location>
        <begin position="20"/>
        <end position="304"/>
    </location>
</feature>
<dbReference type="Proteomes" id="UP000203464">
    <property type="component" value="Unassembled WGS sequence"/>
</dbReference>
<dbReference type="RefSeq" id="WP_093995882.1">
    <property type="nucleotide sequence ID" value="NZ_FXYD01000002.1"/>
</dbReference>
<dbReference type="AlphaFoldDB" id="A0A238K5U4"/>